<dbReference type="STRING" id="582675.SAMN05192565_10393"/>
<gene>
    <name evidence="1" type="ORF">SAMN05192565_10393</name>
</gene>
<organism evidence="1 2">
    <name type="scientific">Methylobacterium gossipiicola</name>
    <dbReference type="NCBI Taxonomy" id="582675"/>
    <lineage>
        <taxon>Bacteria</taxon>
        <taxon>Pseudomonadati</taxon>
        <taxon>Pseudomonadota</taxon>
        <taxon>Alphaproteobacteria</taxon>
        <taxon>Hyphomicrobiales</taxon>
        <taxon>Methylobacteriaceae</taxon>
        <taxon>Methylobacterium</taxon>
    </lineage>
</organism>
<protein>
    <submittedName>
        <fullName evidence="1">Uncharacterized protein</fullName>
    </submittedName>
</protein>
<evidence type="ECO:0000313" key="2">
    <source>
        <dbReference type="Proteomes" id="UP000199229"/>
    </source>
</evidence>
<dbReference type="Proteomes" id="UP000199229">
    <property type="component" value="Unassembled WGS sequence"/>
</dbReference>
<evidence type="ECO:0000313" key="1">
    <source>
        <dbReference type="EMBL" id="SFG43104.1"/>
    </source>
</evidence>
<dbReference type="AlphaFoldDB" id="A0A1I2RR13"/>
<sequence length="31" mass="3303">MLKAFSYGMIGVFALGLAFTLAGTADTIFKF</sequence>
<keyword evidence="2" id="KW-1185">Reference proteome</keyword>
<reference evidence="2" key="1">
    <citation type="submission" date="2016-10" db="EMBL/GenBank/DDBJ databases">
        <authorList>
            <person name="Varghese N."/>
            <person name="Submissions S."/>
        </authorList>
    </citation>
    <scope>NUCLEOTIDE SEQUENCE [LARGE SCALE GENOMIC DNA]</scope>
    <source>
        <strain evidence="2">Gh-105</strain>
    </source>
</reference>
<dbReference type="EMBL" id="FOPM01000003">
    <property type="protein sequence ID" value="SFG43104.1"/>
    <property type="molecule type" value="Genomic_DNA"/>
</dbReference>
<proteinExistence type="predicted"/>
<name>A0A1I2RR13_9HYPH</name>
<accession>A0A1I2RR13</accession>